<protein>
    <submittedName>
        <fullName evidence="2">Uncharacterized protein</fullName>
    </submittedName>
</protein>
<gene>
    <name evidence="2" type="ORF">F511_18939</name>
</gene>
<dbReference type="OrthoDB" id="1936908at2759"/>
<dbReference type="EMBL" id="KV017451">
    <property type="protein sequence ID" value="KZV18487.1"/>
    <property type="molecule type" value="Genomic_DNA"/>
</dbReference>
<reference evidence="2 3" key="1">
    <citation type="journal article" date="2015" name="Proc. Natl. Acad. Sci. U.S.A.">
        <title>The resurrection genome of Boea hygrometrica: A blueprint for survival of dehydration.</title>
        <authorList>
            <person name="Xiao L."/>
            <person name="Yang G."/>
            <person name="Zhang L."/>
            <person name="Yang X."/>
            <person name="Zhao S."/>
            <person name="Ji Z."/>
            <person name="Zhou Q."/>
            <person name="Hu M."/>
            <person name="Wang Y."/>
            <person name="Chen M."/>
            <person name="Xu Y."/>
            <person name="Jin H."/>
            <person name="Xiao X."/>
            <person name="Hu G."/>
            <person name="Bao F."/>
            <person name="Hu Y."/>
            <person name="Wan P."/>
            <person name="Li L."/>
            <person name="Deng X."/>
            <person name="Kuang T."/>
            <person name="Xiang C."/>
            <person name="Zhu J.K."/>
            <person name="Oliver M.J."/>
            <person name="He Y."/>
        </authorList>
    </citation>
    <scope>NUCLEOTIDE SEQUENCE [LARGE SCALE GENOMIC DNA]</scope>
    <source>
        <strain evidence="3">cv. XS01</strain>
    </source>
</reference>
<keyword evidence="3" id="KW-1185">Reference proteome</keyword>
<proteinExistence type="predicted"/>
<feature type="compositionally biased region" description="Basic residues" evidence="1">
    <location>
        <begin position="1"/>
        <end position="10"/>
    </location>
</feature>
<feature type="region of interest" description="Disordered" evidence="1">
    <location>
        <begin position="1"/>
        <end position="46"/>
    </location>
</feature>
<name>A0A2Z7ABS8_9LAMI</name>
<dbReference type="AlphaFoldDB" id="A0A2Z7ABS8"/>
<evidence type="ECO:0000313" key="2">
    <source>
        <dbReference type="EMBL" id="KZV18487.1"/>
    </source>
</evidence>
<organism evidence="2 3">
    <name type="scientific">Dorcoceras hygrometricum</name>
    <dbReference type="NCBI Taxonomy" id="472368"/>
    <lineage>
        <taxon>Eukaryota</taxon>
        <taxon>Viridiplantae</taxon>
        <taxon>Streptophyta</taxon>
        <taxon>Embryophyta</taxon>
        <taxon>Tracheophyta</taxon>
        <taxon>Spermatophyta</taxon>
        <taxon>Magnoliopsida</taxon>
        <taxon>eudicotyledons</taxon>
        <taxon>Gunneridae</taxon>
        <taxon>Pentapetalae</taxon>
        <taxon>asterids</taxon>
        <taxon>lamiids</taxon>
        <taxon>Lamiales</taxon>
        <taxon>Gesneriaceae</taxon>
        <taxon>Didymocarpoideae</taxon>
        <taxon>Trichosporeae</taxon>
        <taxon>Loxocarpinae</taxon>
        <taxon>Dorcoceras</taxon>
    </lineage>
</organism>
<evidence type="ECO:0000313" key="3">
    <source>
        <dbReference type="Proteomes" id="UP000250235"/>
    </source>
</evidence>
<evidence type="ECO:0000256" key="1">
    <source>
        <dbReference type="SAM" id="MobiDB-lite"/>
    </source>
</evidence>
<accession>A0A2Z7ABS8</accession>
<sequence length="75" mass="8702">MPPRRGRAARQRVNESRADVSVEDEAVAQPSVPLRHQERQTEAESGMMAEDWLENMEELFDIVNYSDEKRLKMAL</sequence>
<dbReference type="Proteomes" id="UP000250235">
    <property type="component" value="Unassembled WGS sequence"/>
</dbReference>